<feature type="transmembrane region" description="Helical" evidence="1">
    <location>
        <begin position="42"/>
        <end position="62"/>
    </location>
</feature>
<feature type="transmembrane region" description="Helical" evidence="1">
    <location>
        <begin position="164"/>
        <end position="183"/>
    </location>
</feature>
<evidence type="ECO:0000313" key="3">
    <source>
        <dbReference type="Proteomes" id="UP001237642"/>
    </source>
</evidence>
<evidence type="ECO:0000256" key="1">
    <source>
        <dbReference type="SAM" id="Phobius"/>
    </source>
</evidence>
<dbReference type="EMBL" id="JAUIZM010000011">
    <property type="protein sequence ID" value="KAK1354046.1"/>
    <property type="molecule type" value="Genomic_DNA"/>
</dbReference>
<sequence length="372" mass="42721">MDDQGQYYRRLRDWLSRLDWWVSILVIRHSRRLSDWLSGLDFWAGIYAHLYCILSFIVRGLMEEMVGGWCFALLTVAVISFMTLYASHHTCHDVLLLFVGQYYRRLRDCLSRLDWWVSILVIRHSTRLSDWLSGLDFWAGIYAHLYCILSFIVRGLMEEMVGGWCFALLTVAVISFMTLYASHHTCHEVSSALCGHEFLHSVLDYAHGEILGSIVSIVAGTICLIIIGQYYRRLRDWLSRLDWWVSILVIRHSTRLSDWLSGLDFWAGIYAHLYCILSFIVRGLMEEMVGGWCFALLTVAVISFMTLYASHHTCHEVSSALCGHEFLHSVLDYAHGEILGSIVSVVAGTICLIIIGTLWSVLEGEKKERPHV</sequence>
<dbReference type="Proteomes" id="UP001237642">
    <property type="component" value="Unassembled WGS sequence"/>
</dbReference>
<feature type="transmembrane region" description="Helical" evidence="1">
    <location>
        <begin position="210"/>
        <end position="230"/>
    </location>
</feature>
<comment type="caution">
    <text evidence="2">The sequence shown here is derived from an EMBL/GenBank/DDBJ whole genome shotgun (WGS) entry which is preliminary data.</text>
</comment>
<reference evidence="2" key="2">
    <citation type="submission" date="2023-05" db="EMBL/GenBank/DDBJ databases">
        <authorList>
            <person name="Schelkunov M.I."/>
        </authorList>
    </citation>
    <scope>NUCLEOTIDE SEQUENCE</scope>
    <source>
        <strain evidence="2">Hsosn_3</strain>
        <tissue evidence="2">Leaf</tissue>
    </source>
</reference>
<evidence type="ECO:0000313" key="2">
    <source>
        <dbReference type="EMBL" id="KAK1354046.1"/>
    </source>
</evidence>
<protein>
    <submittedName>
        <fullName evidence="2">Uncharacterized protein</fullName>
    </submittedName>
</protein>
<keyword evidence="3" id="KW-1185">Reference proteome</keyword>
<feature type="transmembrane region" description="Helical" evidence="1">
    <location>
        <begin position="69"/>
        <end position="88"/>
    </location>
</feature>
<keyword evidence="1" id="KW-0812">Transmembrane</keyword>
<gene>
    <name evidence="2" type="ORF">POM88_047302</name>
</gene>
<keyword evidence="1" id="KW-0472">Membrane</keyword>
<proteinExistence type="predicted"/>
<name>A0AAD8LYK8_9APIA</name>
<accession>A0AAD8LYK8</accession>
<feature type="transmembrane region" description="Helical" evidence="1">
    <location>
        <begin position="338"/>
        <end position="362"/>
    </location>
</feature>
<feature type="transmembrane region" description="Helical" evidence="1">
    <location>
        <begin position="292"/>
        <end position="311"/>
    </location>
</feature>
<dbReference type="AlphaFoldDB" id="A0AAD8LYK8"/>
<reference evidence="2" key="1">
    <citation type="submission" date="2023-02" db="EMBL/GenBank/DDBJ databases">
        <title>Genome of toxic invasive species Heracleum sosnowskyi carries increased number of genes despite the absence of recent whole-genome duplications.</title>
        <authorList>
            <person name="Schelkunov M."/>
            <person name="Shtratnikova V."/>
            <person name="Makarenko M."/>
            <person name="Klepikova A."/>
            <person name="Omelchenko D."/>
            <person name="Novikova G."/>
            <person name="Obukhova E."/>
            <person name="Bogdanov V."/>
            <person name="Penin A."/>
            <person name="Logacheva M."/>
        </authorList>
    </citation>
    <scope>NUCLEOTIDE SEQUENCE</scope>
    <source>
        <strain evidence="2">Hsosn_3</strain>
        <tissue evidence="2">Leaf</tissue>
    </source>
</reference>
<feature type="transmembrane region" description="Helical" evidence="1">
    <location>
        <begin position="137"/>
        <end position="157"/>
    </location>
</feature>
<keyword evidence="1" id="KW-1133">Transmembrane helix</keyword>
<organism evidence="2 3">
    <name type="scientific">Heracleum sosnowskyi</name>
    <dbReference type="NCBI Taxonomy" id="360622"/>
    <lineage>
        <taxon>Eukaryota</taxon>
        <taxon>Viridiplantae</taxon>
        <taxon>Streptophyta</taxon>
        <taxon>Embryophyta</taxon>
        <taxon>Tracheophyta</taxon>
        <taxon>Spermatophyta</taxon>
        <taxon>Magnoliopsida</taxon>
        <taxon>eudicotyledons</taxon>
        <taxon>Gunneridae</taxon>
        <taxon>Pentapetalae</taxon>
        <taxon>asterids</taxon>
        <taxon>campanulids</taxon>
        <taxon>Apiales</taxon>
        <taxon>Apiaceae</taxon>
        <taxon>Apioideae</taxon>
        <taxon>apioid superclade</taxon>
        <taxon>Tordylieae</taxon>
        <taxon>Tordyliinae</taxon>
        <taxon>Heracleum</taxon>
    </lineage>
</organism>